<accession>A0A2I0WS72</accession>
<dbReference type="Proteomes" id="UP000233837">
    <property type="component" value="Unassembled WGS sequence"/>
</dbReference>
<feature type="region of interest" description="Disordered" evidence="1">
    <location>
        <begin position="46"/>
        <end position="69"/>
    </location>
</feature>
<evidence type="ECO:0000256" key="1">
    <source>
        <dbReference type="SAM" id="MobiDB-lite"/>
    </source>
</evidence>
<name>A0A2I0WS72_9ASPA</name>
<dbReference type="AlphaFoldDB" id="A0A2I0WS72"/>
<reference evidence="2 3" key="1">
    <citation type="journal article" date="2016" name="Sci. Rep.">
        <title>The Dendrobium catenatum Lindl. genome sequence provides insights into polysaccharide synthase, floral development and adaptive evolution.</title>
        <authorList>
            <person name="Zhang G.Q."/>
            <person name="Xu Q."/>
            <person name="Bian C."/>
            <person name="Tsai W.C."/>
            <person name="Yeh C.M."/>
            <person name="Liu K.W."/>
            <person name="Yoshida K."/>
            <person name="Zhang L.S."/>
            <person name="Chang S.B."/>
            <person name="Chen F."/>
            <person name="Shi Y."/>
            <person name="Su Y.Y."/>
            <person name="Zhang Y.Q."/>
            <person name="Chen L.J."/>
            <person name="Yin Y."/>
            <person name="Lin M."/>
            <person name="Huang H."/>
            <person name="Deng H."/>
            <person name="Wang Z.W."/>
            <person name="Zhu S.L."/>
            <person name="Zhao X."/>
            <person name="Deng C."/>
            <person name="Niu S.C."/>
            <person name="Huang J."/>
            <person name="Wang M."/>
            <person name="Liu G.H."/>
            <person name="Yang H.J."/>
            <person name="Xiao X.J."/>
            <person name="Hsiao Y.Y."/>
            <person name="Wu W.L."/>
            <person name="Chen Y.Y."/>
            <person name="Mitsuda N."/>
            <person name="Ohme-Takagi M."/>
            <person name="Luo Y.B."/>
            <person name="Van de Peer Y."/>
            <person name="Liu Z.J."/>
        </authorList>
    </citation>
    <scope>NUCLEOTIDE SEQUENCE [LARGE SCALE GENOMIC DNA]</scope>
    <source>
        <tissue evidence="2">The whole plant</tissue>
    </source>
</reference>
<sequence>MRQRKASLLFTCSGLKVSKCVMRSSRRPSLDIADRGSDALMQHTKRTTLDGSISDPHPNSKSPTLLIAN</sequence>
<gene>
    <name evidence="2" type="ORF">MA16_Dca015810</name>
</gene>
<protein>
    <submittedName>
        <fullName evidence="2">Uncharacterized protein</fullName>
    </submittedName>
</protein>
<keyword evidence="3" id="KW-1185">Reference proteome</keyword>
<dbReference type="EMBL" id="KZ502450">
    <property type="protein sequence ID" value="PKU78529.1"/>
    <property type="molecule type" value="Genomic_DNA"/>
</dbReference>
<proteinExistence type="predicted"/>
<organism evidence="2 3">
    <name type="scientific">Dendrobium catenatum</name>
    <dbReference type="NCBI Taxonomy" id="906689"/>
    <lineage>
        <taxon>Eukaryota</taxon>
        <taxon>Viridiplantae</taxon>
        <taxon>Streptophyta</taxon>
        <taxon>Embryophyta</taxon>
        <taxon>Tracheophyta</taxon>
        <taxon>Spermatophyta</taxon>
        <taxon>Magnoliopsida</taxon>
        <taxon>Liliopsida</taxon>
        <taxon>Asparagales</taxon>
        <taxon>Orchidaceae</taxon>
        <taxon>Epidendroideae</taxon>
        <taxon>Malaxideae</taxon>
        <taxon>Dendrobiinae</taxon>
        <taxon>Dendrobium</taxon>
    </lineage>
</organism>
<evidence type="ECO:0000313" key="3">
    <source>
        <dbReference type="Proteomes" id="UP000233837"/>
    </source>
</evidence>
<reference evidence="2 3" key="2">
    <citation type="journal article" date="2017" name="Nature">
        <title>The Apostasia genome and the evolution of orchids.</title>
        <authorList>
            <person name="Zhang G.Q."/>
            <person name="Liu K.W."/>
            <person name="Li Z."/>
            <person name="Lohaus R."/>
            <person name="Hsiao Y.Y."/>
            <person name="Niu S.C."/>
            <person name="Wang J.Y."/>
            <person name="Lin Y.C."/>
            <person name="Xu Q."/>
            <person name="Chen L.J."/>
            <person name="Yoshida K."/>
            <person name="Fujiwara S."/>
            <person name="Wang Z.W."/>
            <person name="Zhang Y.Q."/>
            <person name="Mitsuda N."/>
            <person name="Wang M."/>
            <person name="Liu G.H."/>
            <person name="Pecoraro L."/>
            <person name="Huang H.X."/>
            <person name="Xiao X.J."/>
            <person name="Lin M."/>
            <person name="Wu X.Y."/>
            <person name="Wu W.L."/>
            <person name="Chen Y.Y."/>
            <person name="Chang S.B."/>
            <person name="Sakamoto S."/>
            <person name="Ohme-Takagi M."/>
            <person name="Yagi M."/>
            <person name="Zeng S.J."/>
            <person name="Shen C.Y."/>
            <person name="Yeh C.M."/>
            <person name="Luo Y.B."/>
            <person name="Tsai W.C."/>
            <person name="Van de Peer Y."/>
            <person name="Liu Z.J."/>
        </authorList>
    </citation>
    <scope>NUCLEOTIDE SEQUENCE [LARGE SCALE GENOMIC DNA]</scope>
    <source>
        <tissue evidence="2">The whole plant</tissue>
    </source>
</reference>
<evidence type="ECO:0000313" key="2">
    <source>
        <dbReference type="EMBL" id="PKU78529.1"/>
    </source>
</evidence>